<dbReference type="Gene3D" id="3.40.630.30">
    <property type="match status" value="1"/>
</dbReference>
<keyword evidence="1 4" id="KW-0808">Transferase</keyword>
<protein>
    <submittedName>
        <fullName evidence="4">Acetyltransferase YpeA</fullName>
        <ecNumber evidence="4">2.3.1.-</ecNumber>
    </submittedName>
</protein>
<accession>A0A5C5YQU1</accession>
<evidence type="ECO:0000259" key="3">
    <source>
        <dbReference type="PROSITE" id="PS51186"/>
    </source>
</evidence>
<comment type="caution">
    <text evidence="4">The sequence shown here is derived from an EMBL/GenBank/DDBJ whole genome shotgun (WGS) entry which is preliminary data.</text>
</comment>
<organism evidence="4 5">
    <name type="scientific">Posidoniimonas polymericola</name>
    <dbReference type="NCBI Taxonomy" id="2528002"/>
    <lineage>
        <taxon>Bacteria</taxon>
        <taxon>Pseudomonadati</taxon>
        <taxon>Planctomycetota</taxon>
        <taxon>Planctomycetia</taxon>
        <taxon>Pirellulales</taxon>
        <taxon>Lacipirellulaceae</taxon>
        <taxon>Posidoniimonas</taxon>
    </lineage>
</organism>
<gene>
    <name evidence="4" type="primary">ypeA</name>
    <name evidence="4" type="ORF">Pla123a_19820</name>
</gene>
<reference evidence="4 5" key="1">
    <citation type="submission" date="2019-02" db="EMBL/GenBank/DDBJ databases">
        <title>Deep-cultivation of Planctomycetes and their phenomic and genomic characterization uncovers novel biology.</title>
        <authorList>
            <person name="Wiegand S."/>
            <person name="Jogler M."/>
            <person name="Boedeker C."/>
            <person name="Pinto D."/>
            <person name="Vollmers J."/>
            <person name="Rivas-Marin E."/>
            <person name="Kohn T."/>
            <person name="Peeters S.H."/>
            <person name="Heuer A."/>
            <person name="Rast P."/>
            <person name="Oberbeckmann S."/>
            <person name="Bunk B."/>
            <person name="Jeske O."/>
            <person name="Meyerdierks A."/>
            <person name="Storesund J.E."/>
            <person name="Kallscheuer N."/>
            <person name="Luecker S."/>
            <person name="Lage O.M."/>
            <person name="Pohl T."/>
            <person name="Merkel B.J."/>
            <person name="Hornburger P."/>
            <person name="Mueller R.-W."/>
            <person name="Bruemmer F."/>
            <person name="Labrenz M."/>
            <person name="Spormann A.M."/>
            <person name="Op Den Camp H."/>
            <person name="Overmann J."/>
            <person name="Amann R."/>
            <person name="Jetten M.S.M."/>
            <person name="Mascher T."/>
            <person name="Medema M.H."/>
            <person name="Devos D.P."/>
            <person name="Kaster A.-K."/>
            <person name="Ovreas L."/>
            <person name="Rohde M."/>
            <person name="Galperin M.Y."/>
            <person name="Jogler C."/>
        </authorList>
    </citation>
    <scope>NUCLEOTIDE SEQUENCE [LARGE SCALE GENOMIC DNA]</scope>
    <source>
        <strain evidence="4 5">Pla123a</strain>
    </source>
</reference>
<dbReference type="RefSeq" id="WP_146586361.1">
    <property type="nucleotide sequence ID" value="NZ_SJPO01000004.1"/>
</dbReference>
<dbReference type="PROSITE" id="PS51186">
    <property type="entry name" value="GNAT"/>
    <property type="match status" value="1"/>
</dbReference>
<dbReference type="Pfam" id="PF00583">
    <property type="entry name" value="Acetyltransf_1"/>
    <property type="match status" value="1"/>
</dbReference>
<dbReference type="OrthoDB" id="1821130at2"/>
<keyword evidence="2 4" id="KW-0012">Acyltransferase</keyword>
<dbReference type="AlphaFoldDB" id="A0A5C5YQU1"/>
<sequence length="147" mass="16037">MPAASETFRVRPMTIDDYPAVYALWVSTPGVGVDETDERDPTARFLERNPGLSLVAADSDQQIVAAVLCGHDGRRGYLSHLAVDERARGVGLGRRLVAECLAALAGQGVGKCNVRIFAENEAAARFWERMGYARRADLAVWQRTTSS</sequence>
<name>A0A5C5YQU1_9BACT</name>
<dbReference type="InterPro" id="IPR016181">
    <property type="entry name" value="Acyl_CoA_acyltransferase"/>
</dbReference>
<dbReference type="EC" id="2.3.1.-" evidence="4"/>
<feature type="domain" description="N-acetyltransferase" evidence="3">
    <location>
        <begin position="8"/>
        <end position="147"/>
    </location>
</feature>
<dbReference type="GO" id="GO:0016747">
    <property type="term" value="F:acyltransferase activity, transferring groups other than amino-acyl groups"/>
    <property type="evidence" value="ECO:0007669"/>
    <property type="project" value="InterPro"/>
</dbReference>
<dbReference type="Proteomes" id="UP000318478">
    <property type="component" value="Unassembled WGS sequence"/>
</dbReference>
<dbReference type="PANTHER" id="PTHR43877:SF1">
    <property type="entry name" value="ACETYLTRANSFERASE"/>
    <property type="match status" value="1"/>
</dbReference>
<evidence type="ECO:0000256" key="2">
    <source>
        <dbReference type="ARBA" id="ARBA00023315"/>
    </source>
</evidence>
<dbReference type="EMBL" id="SJPO01000004">
    <property type="protein sequence ID" value="TWT77322.1"/>
    <property type="molecule type" value="Genomic_DNA"/>
</dbReference>
<dbReference type="SUPFAM" id="SSF55729">
    <property type="entry name" value="Acyl-CoA N-acyltransferases (Nat)"/>
    <property type="match status" value="1"/>
</dbReference>
<dbReference type="InterPro" id="IPR000182">
    <property type="entry name" value="GNAT_dom"/>
</dbReference>
<evidence type="ECO:0000313" key="4">
    <source>
        <dbReference type="EMBL" id="TWT77322.1"/>
    </source>
</evidence>
<dbReference type="PANTHER" id="PTHR43877">
    <property type="entry name" value="AMINOALKYLPHOSPHONATE N-ACETYLTRANSFERASE-RELATED-RELATED"/>
    <property type="match status" value="1"/>
</dbReference>
<dbReference type="InterPro" id="IPR050832">
    <property type="entry name" value="Bact_Acetyltransf"/>
</dbReference>
<evidence type="ECO:0000313" key="5">
    <source>
        <dbReference type="Proteomes" id="UP000318478"/>
    </source>
</evidence>
<keyword evidence="5" id="KW-1185">Reference proteome</keyword>
<evidence type="ECO:0000256" key="1">
    <source>
        <dbReference type="ARBA" id="ARBA00022679"/>
    </source>
</evidence>
<dbReference type="CDD" id="cd04301">
    <property type="entry name" value="NAT_SF"/>
    <property type="match status" value="1"/>
</dbReference>
<proteinExistence type="predicted"/>